<dbReference type="InterPro" id="IPR000994">
    <property type="entry name" value="Pept_M24"/>
</dbReference>
<dbReference type="SUPFAM" id="SSF55920">
    <property type="entry name" value="Creatinase/aminopeptidase"/>
    <property type="match status" value="1"/>
</dbReference>
<dbReference type="InterPro" id="IPR050659">
    <property type="entry name" value="Peptidase_M24B"/>
</dbReference>
<accession>R0NBS9</accession>
<dbReference type="InterPro" id="IPR001131">
    <property type="entry name" value="Peptidase_M24B_aminopep-P_CS"/>
</dbReference>
<evidence type="ECO:0000256" key="1">
    <source>
        <dbReference type="ARBA" id="ARBA00022723"/>
    </source>
</evidence>
<reference evidence="5 6" key="1">
    <citation type="submission" date="2013-04" db="EMBL/GenBank/DDBJ databases">
        <authorList>
            <person name="Ikryannikova L.N."/>
            <person name="Ilina E.N."/>
            <person name="Kostryukova E.S."/>
            <person name="Semashko T.A."/>
            <person name="Karpova I.Y.U."/>
            <person name="Larin A.K."/>
            <person name="Ischenko D.S."/>
            <person name="Alekseev D.G."/>
            <person name="Klimova E.A."/>
            <person name="Filimonova A.V."/>
            <person name="Savinova T.A."/>
            <person name="Filimonova O.Y.U."/>
            <person name="Dubovickaya V.A."/>
            <person name="Sidorenko S.V."/>
            <person name="Govorun V.M."/>
        </authorList>
    </citation>
    <scope>NUCLEOTIDE SEQUENCE [LARGE SCALE GENOMIC DNA]</scope>
    <source>
        <strain evidence="5 6">11/5</strain>
    </source>
</reference>
<dbReference type="Proteomes" id="UP000013365">
    <property type="component" value="Unassembled WGS sequence"/>
</dbReference>
<feature type="domain" description="Peptidase M24" evidence="4">
    <location>
        <begin position="10"/>
        <end position="212"/>
    </location>
</feature>
<dbReference type="GO" id="GO:0016787">
    <property type="term" value="F:hydrolase activity"/>
    <property type="evidence" value="ECO:0007669"/>
    <property type="project" value="UniProtKB-KW"/>
</dbReference>
<proteinExistence type="inferred from homology"/>
<dbReference type="PROSITE" id="PS00491">
    <property type="entry name" value="PROLINE_PEPTIDASE"/>
    <property type="match status" value="1"/>
</dbReference>
<dbReference type="Pfam" id="PF00557">
    <property type="entry name" value="Peptidase_M24"/>
    <property type="match status" value="1"/>
</dbReference>
<evidence type="ECO:0000313" key="6">
    <source>
        <dbReference type="Proteomes" id="UP000013365"/>
    </source>
</evidence>
<dbReference type="PANTHER" id="PTHR46112:SF3">
    <property type="entry name" value="AMINOPEPTIDASE YPDF"/>
    <property type="match status" value="1"/>
</dbReference>
<dbReference type="InterPro" id="IPR036005">
    <property type="entry name" value="Creatinase/aminopeptidase-like"/>
</dbReference>
<evidence type="ECO:0000256" key="3">
    <source>
        <dbReference type="RuleBase" id="RU000590"/>
    </source>
</evidence>
<comment type="similarity">
    <text evidence="3">Belongs to the peptidase M24B family.</text>
</comment>
<comment type="caution">
    <text evidence="5">The sequence shown here is derived from an EMBL/GenBank/DDBJ whole genome shotgun (WGS) entry which is preliminary data.</text>
</comment>
<gene>
    <name evidence="5" type="ORF">D064_02041</name>
</gene>
<dbReference type="PATRIC" id="fig|1239792.3.peg.401"/>
<keyword evidence="2" id="KW-0378">Hydrolase</keyword>
<dbReference type="Gene3D" id="3.90.230.10">
    <property type="entry name" value="Creatinase/methionine aminopeptidase superfamily"/>
    <property type="match status" value="1"/>
</dbReference>
<organism evidence="5 6">
    <name type="scientific">Streptococcus mitis 11/5</name>
    <dbReference type="NCBI Taxonomy" id="1239792"/>
    <lineage>
        <taxon>Bacteria</taxon>
        <taxon>Bacillati</taxon>
        <taxon>Bacillota</taxon>
        <taxon>Bacilli</taxon>
        <taxon>Lactobacillales</taxon>
        <taxon>Streptococcaceae</taxon>
        <taxon>Streptococcus</taxon>
        <taxon>Streptococcus mitis group</taxon>
    </lineage>
</organism>
<evidence type="ECO:0000256" key="2">
    <source>
        <dbReference type="ARBA" id="ARBA00022801"/>
    </source>
</evidence>
<dbReference type="CDD" id="cd01092">
    <property type="entry name" value="APP-like"/>
    <property type="match status" value="1"/>
</dbReference>
<dbReference type="PANTHER" id="PTHR46112">
    <property type="entry name" value="AMINOPEPTIDASE"/>
    <property type="match status" value="1"/>
</dbReference>
<keyword evidence="1 3" id="KW-0479">Metal-binding</keyword>
<sequence>MIKDEAEIAAIRKACSISDQAFRDALDFIKPGKTEIEIANFLDFRMRELGASGLSFDTILASGINSSKPHAHPMHKPVELGEAITMDFGCLYDHYVSDMTRTIYLGHVSDEQAEIYNTVLKANQALIDQAKAGLGFRDFDKIPRDIIIEAGYGDYFTHGIGHGIGLDIHEEPYFSQTSTETIKSGMALTDEPGIYIEGKYGVRIEDDILITETGCELLTLAPKELIVI</sequence>
<name>R0NBS9_STRMT</name>
<dbReference type="AlphaFoldDB" id="R0NBS9"/>
<evidence type="ECO:0000259" key="4">
    <source>
        <dbReference type="Pfam" id="PF00557"/>
    </source>
</evidence>
<dbReference type="EMBL" id="AQTT01000002">
    <property type="protein sequence ID" value="EOB22703.1"/>
    <property type="molecule type" value="Genomic_DNA"/>
</dbReference>
<protein>
    <submittedName>
        <fullName evidence="5">Xaa-Pro dipeptidase</fullName>
    </submittedName>
</protein>
<evidence type="ECO:0000313" key="5">
    <source>
        <dbReference type="EMBL" id="EOB22703.1"/>
    </source>
</evidence>
<dbReference type="GO" id="GO:0046872">
    <property type="term" value="F:metal ion binding"/>
    <property type="evidence" value="ECO:0007669"/>
    <property type="project" value="UniProtKB-KW"/>
</dbReference>